<sequence length="52" mass="6137">MTARHDVDGGCRWHDRRSGCRCDRPARLSGDRRRDRPAWLPVRLSVRLPVRL</sequence>
<comment type="caution">
    <text evidence="1">The sequence shown here is derived from an EMBL/GenBank/DDBJ whole genome shotgun (WGS) entry which is preliminary data.</text>
</comment>
<dbReference type="Proteomes" id="UP001596058">
    <property type="component" value="Unassembled WGS sequence"/>
</dbReference>
<proteinExistence type="predicted"/>
<evidence type="ECO:0000313" key="1">
    <source>
        <dbReference type="EMBL" id="MFC5830918.1"/>
    </source>
</evidence>
<dbReference type="EMBL" id="JBHSPA010000058">
    <property type="protein sequence ID" value="MFC5830918.1"/>
    <property type="molecule type" value="Genomic_DNA"/>
</dbReference>
<name>A0ABW1D138_9ACTN</name>
<accession>A0ABW1D138</accession>
<keyword evidence="2" id="KW-1185">Reference proteome</keyword>
<organism evidence="1 2">
    <name type="scientific">Nonomuraea insulae</name>
    <dbReference type="NCBI Taxonomy" id="1616787"/>
    <lineage>
        <taxon>Bacteria</taxon>
        <taxon>Bacillati</taxon>
        <taxon>Actinomycetota</taxon>
        <taxon>Actinomycetes</taxon>
        <taxon>Streptosporangiales</taxon>
        <taxon>Streptosporangiaceae</taxon>
        <taxon>Nonomuraea</taxon>
    </lineage>
</organism>
<evidence type="ECO:0000313" key="2">
    <source>
        <dbReference type="Proteomes" id="UP001596058"/>
    </source>
</evidence>
<protein>
    <submittedName>
        <fullName evidence="1">Uncharacterized protein</fullName>
    </submittedName>
</protein>
<reference evidence="2" key="1">
    <citation type="journal article" date="2019" name="Int. J. Syst. Evol. Microbiol.">
        <title>The Global Catalogue of Microorganisms (GCM) 10K type strain sequencing project: providing services to taxonomists for standard genome sequencing and annotation.</title>
        <authorList>
            <consortium name="The Broad Institute Genomics Platform"/>
            <consortium name="The Broad Institute Genome Sequencing Center for Infectious Disease"/>
            <person name="Wu L."/>
            <person name="Ma J."/>
        </authorList>
    </citation>
    <scope>NUCLEOTIDE SEQUENCE [LARGE SCALE GENOMIC DNA]</scope>
    <source>
        <strain evidence="2">CCUG 53903</strain>
    </source>
</reference>
<gene>
    <name evidence="1" type="ORF">ACFPZ3_44300</name>
</gene>
<dbReference type="RefSeq" id="WP_379520400.1">
    <property type="nucleotide sequence ID" value="NZ_JBHSPA010000058.1"/>
</dbReference>